<keyword evidence="6 7" id="KW-0961">Cell wall biogenesis/degradation</keyword>
<dbReference type="Gene3D" id="3.30.1490.480">
    <property type="entry name" value="Endolytic murein transglycosylase"/>
    <property type="match status" value="2"/>
</dbReference>
<dbReference type="EC" id="4.2.2.29" evidence="7"/>
<protein>
    <recommendedName>
        <fullName evidence="7">Endolytic murein transglycosylase</fullName>
        <ecNumber evidence="7">4.2.2.29</ecNumber>
    </recommendedName>
    <alternativeName>
        <fullName evidence="7">Peptidoglycan lytic transglycosylase</fullName>
    </alternativeName>
    <alternativeName>
        <fullName evidence="7">Peptidoglycan polymerization terminase</fullName>
    </alternativeName>
</protein>
<comment type="function">
    <text evidence="7">Functions as a peptidoglycan terminase that cleaves nascent peptidoglycan strands endolytically to terminate their elongation.</text>
</comment>
<dbReference type="AlphaFoldDB" id="A0A938XRF3"/>
<dbReference type="Pfam" id="PF02618">
    <property type="entry name" value="YceG"/>
    <property type="match status" value="1"/>
</dbReference>
<dbReference type="NCBIfam" id="TIGR00247">
    <property type="entry name" value="endolytic transglycosylase MltG"/>
    <property type="match status" value="1"/>
</dbReference>
<sequence length="342" mass="39003">MPVLNVVKKMVISLLVLLFSFILFYYGLMLLQPAGELLDDKVEKIIHIEPGSNINEISNQLSKNDIIIDPLVFEVYVRFKGVASQVKAGHYRLSSMMTLPQIVDKLVTGEMADYKLTIPEGATIENIAYILEKKGIEREKFLKLAKTSELNFLDLNVQAEEDILYQLEGFLFPNTYRIPYGSSAKEVIKIMLRQFQEQIKSLKSKIKESEYYVQEIITIASLIQAEGQLENEFPVISSVIHNRLNREMKLQIDATIQYILPQRKARLLYSDLKVDSPYNTYLNYGLPPGPINNPGIKAIKAALQPADTDYLYYVAVGGGEHKFSKTYREHLKIQNNLDDSSK</sequence>
<dbReference type="PANTHER" id="PTHR30518">
    <property type="entry name" value="ENDOLYTIC MUREIN TRANSGLYCOSYLASE"/>
    <property type="match status" value="1"/>
</dbReference>
<name>A0A938XRF3_9FIRM</name>
<keyword evidence="3 7" id="KW-1133">Transmembrane helix</keyword>
<keyword evidence="1 7" id="KW-1003">Cell membrane</keyword>
<evidence type="ECO:0000256" key="6">
    <source>
        <dbReference type="ARBA" id="ARBA00023316"/>
    </source>
</evidence>
<evidence type="ECO:0000256" key="2">
    <source>
        <dbReference type="ARBA" id="ARBA00022692"/>
    </source>
</evidence>
<feature type="site" description="Important for catalytic activity" evidence="7">
    <location>
        <position position="226"/>
    </location>
</feature>
<dbReference type="RefSeq" id="WP_204700781.1">
    <property type="nucleotide sequence ID" value="NZ_JAFBDQ010000004.1"/>
</dbReference>
<evidence type="ECO:0000313" key="10">
    <source>
        <dbReference type="Proteomes" id="UP000774000"/>
    </source>
</evidence>
<dbReference type="GO" id="GO:0009252">
    <property type="term" value="P:peptidoglycan biosynthetic process"/>
    <property type="evidence" value="ECO:0007669"/>
    <property type="project" value="UniProtKB-UniRule"/>
</dbReference>
<dbReference type="HAMAP" id="MF_02065">
    <property type="entry name" value="MltG"/>
    <property type="match status" value="1"/>
</dbReference>
<feature type="transmembrane region" description="Helical" evidence="7">
    <location>
        <begin position="12"/>
        <end position="31"/>
    </location>
</feature>
<dbReference type="PANTHER" id="PTHR30518:SF2">
    <property type="entry name" value="ENDOLYTIC MUREIN TRANSGLYCOSYLASE"/>
    <property type="match status" value="1"/>
</dbReference>
<proteinExistence type="inferred from homology"/>
<dbReference type="GO" id="GO:0008932">
    <property type="term" value="F:lytic endotransglycosylase activity"/>
    <property type="evidence" value="ECO:0007669"/>
    <property type="project" value="UniProtKB-UniRule"/>
</dbReference>
<accession>A0A938XRF3</accession>
<evidence type="ECO:0000256" key="3">
    <source>
        <dbReference type="ARBA" id="ARBA00022989"/>
    </source>
</evidence>
<comment type="subcellular location">
    <subcellularLocation>
        <location evidence="7">Cell membrane</location>
        <topology evidence="7">Single-pass membrane protein</topology>
    </subcellularLocation>
</comment>
<feature type="coiled-coil region" evidence="8">
    <location>
        <begin position="185"/>
        <end position="212"/>
    </location>
</feature>
<comment type="similarity">
    <text evidence="7">Belongs to the transglycosylase MltG family.</text>
</comment>
<keyword evidence="10" id="KW-1185">Reference proteome</keyword>
<dbReference type="EMBL" id="JAFBDQ010000004">
    <property type="protein sequence ID" value="MBM7556060.1"/>
    <property type="molecule type" value="Genomic_DNA"/>
</dbReference>
<evidence type="ECO:0000256" key="1">
    <source>
        <dbReference type="ARBA" id="ARBA00022475"/>
    </source>
</evidence>
<dbReference type="GO" id="GO:0071555">
    <property type="term" value="P:cell wall organization"/>
    <property type="evidence" value="ECO:0007669"/>
    <property type="project" value="UniProtKB-KW"/>
</dbReference>
<keyword evidence="4 7" id="KW-0472">Membrane</keyword>
<dbReference type="GO" id="GO:0005886">
    <property type="term" value="C:plasma membrane"/>
    <property type="evidence" value="ECO:0007669"/>
    <property type="project" value="UniProtKB-SubCell"/>
</dbReference>
<keyword evidence="8" id="KW-0175">Coiled coil</keyword>
<organism evidence="9 10">
    <name type="scientific">Halanaerobacter jeridensis</name>
    <dbReference type="NCBI Taxonomy" id="706427"/>
    <lineage>
        <taxon>Bacteria</taxon>
        <taxon>Bacillati</taxon>
        <taxon>Bacillota</taxon>
        <taxon>Clostridia</taxon>
        <taxon>Halanaerobiales</taxon>
        <taxon>Halobacteroidaceae</taxon>
        <taxon>Halanaerobacter</taxon>
    </lineage>
</organism>
<keyword evidence="5 7" id="KW-0456">Lyase</keyword>
<evidence type="ECO:0000256" key="4">
    <source>
        <dbReference type="ARBA" id="ARBA00023136"/>
    </source>
</evidence>
<evidence type="ECO:0000313" key="9">
    <source>
        <dbReference type="EMBL" id="MBM7556060.1"/>
    </source>
</evidence>
<comment type="catalytic activity">
    <reaction evidence="7">
        <text>a peptidoglycan chain = a peptidoglycan chain with N-acetyl-1,6-anhydromuramyl-[peptide] at the reducing end + a peptidoglycan chain with N-acetylglucosamine at the non-reducing end.</text>
        <dbReference type="EC" id="4.2.2.29"/>
    </reaction>
</comment>
<dbReference type="CDD" id="cd08010">
    <property type="entry name" value="MltG_like"/>
    <property type="match status" value="1"/>
</dbReference>
<gene>
    <name evidence="7" type="primary">mltG</name>
    <name evidence="9" type="ORF">JOC47_000896</name>
</gene>
<dbReference type="InterPro" id="IPR003770">
    <property type="entry name" value="MLTG-like"/>
</dbReference>
<evidence type="ECO:0000256" key="8">
    <source>
        <dbReference type="SAM" id="Coils"/>
    </source>
</evidence>
<dbReference type="Gene3D" id="3.30.160.60">
    <property type="entry name" value="Classic Zinc Finger"/>
    <property type="match status" value="1"/>
</dbReference>
<reference evidence="9" key="1">
    <citation type="submission" date="2021-01" db="EMBL/GenBank/DDBJ databases">
        <title>Genomic Encyclopedia of Type Strains, Phase IV (KMG-IV): sequencing the most valuable type-strain genomes for metagenomic binning, comparative biology and taxonomic classification.</title>
        <authorList>
            <person name="Goeker M."/>
        </authorList>
    </citation>
    <scope>NUCLEOTIDE SEQUENCE</scope>
    <source>
        <strain evidence="9">DSM 23230</strain>
    </source>
</reference>
<evidence type="ECO:0000256" key="5">
    <source>
        <dbReference type="ARBA" id="ARBA00023239"/>
    </source>
</evidence>
<keyword evidence="2 7" id="KW-0812">Transmembrane</keyword>
<dbReference type="Proteomes" id="UP000774000">
    <property type="component" value="Unassembled WGS sequence"/>
</dbReference>
<evidence type="ECO:0000256" key="7">
    <source>
        <dbReference type="HAMAP-Rule" id="MF_02065"/>
    </source>
</evidence>
<comment type="caution">
    <text evidence="9">The sequence shown here is derived from an EMBL/GenBank/DDBJ whole genome shotgun (WGS) entry which is preliminary data.</text>
</comment>